<gene>
    <name evidence="2" type="ORF">Pcinc_040670</name>
</gene>
<keyword evidence="1" id="KW-0812">Transmembrane</keyword>
<reference evidence="2" key="1">
    <citation type="submission" date="2023-10" db="EMBL/GenBank/DDBJ databases">
        <title>Genome assemblies of two species of porcelain crab, Petrolisthes cinctipes and Petrolisthes manimaculis (Anomura: Porcellanidae).</title>
        <authorList>
            <person name="Angst P."/>
        </authorList>
    </citation>
    <scope>NUCLEOTIDE SEQUENCE</scope>
    <source>
        <strain evidence="2">PB745_01</strain>
        <tissue evidence="2">Gill</tissue>
    </source>
</reference>
<comment type="caution">
    <text evidence="2">The sequence shown here is derived from an EMBL/GenBank/DDBJ whole genome shotgun (WGS) entry which is preliminary data.</text>
</comment>
<evidence type="ECO:0000256" key="1">
    <source>
        <dbReference type="SAM" id="Phobius"/>
    </source>
</evidence>
<keyword evidence="1" id="KW-1133">Transmembrane helix</keyword>
<accession>A0AAE1BP62</accession>
<dbReference type="Gene3D" id="1.20.1070.10">
    <property type="entry name" value="Rhodopsin 7-helix transmembrane proteins"/>
    <property type="match status" value="1"/>
</dbReference>
<sequence>MEVERTACQSLTLGKDFDLFSPSLCLSVSVSDVYSVTYYNATHNVTVYHCDTEGDHAIPFAVYRLVIVFILPALFMSFFYARVIKALWVSTKKMTAMTRVYRYR</sequence>
<feature type="transmembrane region" description="Helical" evidence="1">
    <location>
        <begin position="61"/>
        <end position="84"/>
    </location>
</feature>
<dbReference type="Proteomes" id="UP001286313">
    <property type="component" value="Unassembled WGS sequence"/>
</dbReference>
<evidence type="ECO:0000313" key="2">
    <source>
        <dbReference type="EMBL" id="KAK3852754.1"/>
    </source>
</evidence>
<organism evidence="2 3">
    <name type="scientific">Petrolisthes cinctipes</name>
    <name type="common">Flat porcelain crab</name>
    <dbReference type="NCBI Taxonomy" id="88211"/>
    <lineage>
        <taxon>Eukaryota</taxon>
        <taxon>Metazoa</taxon>
        <taxon>Ecdysozoa</taxon>
        <taxon>Arthropoda</taxon>
        <taxon>Crustacea</taxon>
        <taxon>Multicrustacea</taxon>
        <taxon>Malacostraca</taxon>
        <taxon>Eumalacostraca</taxon>
        <taxon>Eucarida</taxon>
        <taxon>Decapoda</taxon>
        <taxon>Pleocyemata</taxon>
        <taxon>Anomura</taxon>
        <taxon>Galatheoidea</taxon>
        <taxon>Porcellanidae</taxon>
        <taxon>Petrolisthes</taxon>
    </lineage>
</organism>
<evidence type="ECO:0000313" key="3">
    <source>
        <dbReference type="Proteomes" id="UP001286313"/>
    </source>
</evidence>
<keyword evidence="3" id="KW-1185">Reference proteome</keyword>
<dbReference type="SUPFAM" id="SSF81321">
    <property type="entry name" value="Family A G protein-coupled receptor-like"/>
    <property type="match status" value="1"/>
</dbReference>
<protein>
    <submittedName>
        <fullName evidence="2">Uncharacterized protein</fullName>
    </submittedName>
</protein>
<dbReference type="AlphaFoldDB" id="A0AAE1BP62"/>
<name>A0AAE1BP62_PETCI</name>
<dbReference type="EMBL" id="JAWQEG010007257">
    <property type="protein sequence ID" value="KAK3852754.1"/>
    <property type="molecule type" value="Genomic_DNA"/>
</dbReference>
<keyword evidence="1" id="KW-0472">Membrane</keyword>
<proteinExistence type="predicted"/>